<dbReference type="GO" id="GO:0008713">
    <property type="term" value="F:ADP-heptose-lipopolysaccharide heptosyltransferase activity"/>
    <property type="evidence" value="ECO:0007669"/>
    <property type="project" value="UniProtKB-EC"/>
</dbReference>
<dbReference type="RefSeq" id="WP_078745421.1">
    <property type="nucleotide sequence ID" value="NZ_FUXG01000011.1"/>
</dbReference>
<name>A0A1T4QBH1_9GAMM</name>
<dbReference type="InterPro" id="IPR002201">
    <property type="entry name" value="Glyco_trans_9"/>
</dbReference>
<evidence type="ECO:0000256" key="5">
    <source>
        <dbReference type="ARBA" id="ARBA00047503"/>
    </source>
</evidence>
<protein>
    <recommendedName>
        <fullName evidence="4">lipopolysaccharide heptosyltransferase II</fullName>
        <ecNumber evidence="4">2.4.99.24</ecNumber>
    </recommendedName>
</protein>
<dbReference type="STRING" id="64969.SAMN02745127_01822"/>
<evidence type="ECO:0000256" key="3">
    <source>
        <dbReference type="ARBA" id="ARBA00043995"/>
    </source>
</evidence>
<accession>A0A1T4QBH1</accession>
<evidence type="ECO:0000256" key="1">
    <source>
        <dbReference type="ARBA" id="ARBA00022676"/>
    </source>
</evidence>
<evidence type="ECO:0000313" key="7">
    <source>
        <dbReference type="Proteomes" id="UP000191418"/>
    </source>
</evidence>
<evidence type="ECO:0000313" key="6">
    <source>
        <dbReference type="EMBL" id="OPX56538.1"/>
    </source>
</evidence>
<dbReference type="OrthoDB" id="9797795at2"/>
<dbReference type="Pfam" id="PF01075">
    <property type="entry name" value="Glyco_transf_9"/>
    <property type="match status" value="1"/>
</dbReference>
<dbReference type="InterPro" id="IPR011910">
    <property type="entry name" value="RfaF"/>
</dbReference>
<keyword evidence="2 6" id="KW-0808">Transferase</keyword>
<reference evidence="6 7" key="1">
    <citation type="submission" date="2017-01" db="EMBL/GenBank/DDBJ databases">
        <title>Genome Sequencing of a Marine Spirillum, Oceanospirillum multiglobuliferum ATCC 33336, from Japan.</title>
        <authorList>
            <person name="Carney J.G."/>
            <person name="Trachtenberg A.M."/>
            <person name="Rheaume B.A."/>
            <person name="Linnane J.D."/>
            <person name="Pitts N.L."/>
            <person name="Mykles D.L."/>
            <person name="Maclea K.S."/>
        </authorList>
    </citation>
    <scope>NUCLEOTIDE SEQUENCE [LARGE SCALE GENOMIC DNA]</scope>
    <source>
        <strain evidence="6 7">ATCC 33336</strain>
    </source>
</reference>
<dbReference type="CDD" id="cd03789">
    <property type="entry name" value="GT9_LPS_heptosyltransferase"/>
    <property type="match status" value="1"/>
</dbReference>
<gene>
    <name evidence="6" type="ORF">BTE48_03700</name>
</gene>
<comment type="caution">
    <text evidence="6">The sequence shown here is derived from an EMBL/GenBank/DDBJ whole genome shotgun (WGS) entry which is preliminary data.</text>
</comment>
<dbReference type="NCBIfam" id="TIGR02195">
    <property type="entry name" value="heptsyl_trn_II"/>
    <property type="match status" value="1"/>
</dbReference>
<dbReference type="GO" id="GO:0009244">
    <property type="term" value="P:lipopolysaccharide core region biosynthetic process"/>
    <property type="evidence" value="ECO:0007669"/>
    <property type="project" value="TreeGrafter"/>
</dbReference>
<dbReference type="PANTHER" id="PTHR30160:SF7">
    <property type="entry name" value="ADP-HEPTOSE--LPS HEPTOSYLTRANSFERASE 2"/>
    <property type="match status" value="1"/>
</dbReference>
<keyword evidence="1" id="KW-0328">Glycosyltransferase</keyword>
<dbReference type="EMBL" id="MTSM01000003">
    <property type="protein sequence ID" value="OPX56538.1"/>
    <property type="molecule type" value="Genomic_DNA"/>
</dbReference>
<dbReference type="AlphaFoldDB" id="A0A1T4QBH1"/>
<comment type="catalytic activity">
    <reaction evidence="5">
        <text>an L-alpha-D-Hep-(1-&gt;5)-[alpha-Kdo-(2-&gt;4)]-alpha-Kdo-(2-&gt;6)-lipid A + ADP-L-glycero-beta-D-manno-heptose = an L-alpha-D-Hep-(1-&gt;3)-L-alpha-D-Hep-(1-&gt;5)-[alpha-Kdo-(2-&gt;4)]-alpha-Kdo-(2-&gt;6)-lipid A + ADP + H(+)</text>
        <dbReference type="Rhea" id="RHEA:74071"/>
        <dbReference type="ChEBI" id="CHEBI:15378"/>
        <dbReference type="ChEBI" id="CHEBI:61506"/>
        <dbReference type="ChEBI" id="CHEBI:193068"/>
        <dbReference type="ChEBI" id="CHEBI:193069"/>
        <dbReference type="ChEBI" id="CHEBI:456216"/>
        <dbReference type="EC" id="2.4.99.24"/>
    </reaction>
</comment>
<dbReference type="Proteomes" id="UP000191418">
    <property type="component" value="Unassembled WGS sequence"/>
</dbReference>
<dbReference type="Gene3D" id="3.40.50.2000">
    <property type="entry name" value="Glycogen Phosphorylase B"/>
    <property type="match status" value="2"/>
</dbReference>
<proteinExistence type="inferred from homology"/>
<dbReference type="InterPro" id="IPR051199">
    <property type="entry name" value="LPS_LOS_Heptosyltrfase"/>
</dbReference>
<dbReference type="GO" id="GO:0005829">
    <property type="term" value="C:cytosol"/>
    <property type="evidence" value="ECO:0007669"/>
    <property type="project" value="TreeGrafter"/>
</dbReference>
<evidence type="ECO:0000256" key="2">
    <source>
        <dbReference type="ARBA" id="ARBA00022679"/>
    </source>
</evidence>
<organism evidence="6 7">
    <name type="scientific">Oceanospirillum multiglobuliferum</name>
    <dbReference type="NCBI Taxonomy" id="64969"/>
    <lineage>
        <taxon>Bacteria</taxon>
        <taxon>Pseudomonadati</taxon>
        <taxon>Pseudomonadota</taxon>
        <taxon>Gammaproteobacteria</taxon>
        <taxon>Oceanospirillales</taxon>
        <taxon>Oceanospirillaceae</taxon>
        <taxon>Oceanospirillum</taxon>
    </lineage>
</organism>
<dbReference type="EC" id="2.4.99.24" evidence="4"/>
<sequence>MKILLIADEHPEGLLNLQALMQRLVLKHRNCRISLLAPKALHSLARRLPLLDELLVLPEADVHFKYFWWAGRQLESYHFDQAIVLTRRWKPALIPTLSGVERRTGWLGRLRFILLNDARLLNSKQFATERQQYLALADDHGEAVTELPEPELFADAEQGQALLQSHYLQDDIQDDKPVALFCPAATLANNQRWPVRNWSQLAAELISQGWVIWLMAPKAEQALCEQICAGLDREQQMSISNLAGRLAWEEMIDLMAFSRVVVAQDRLFSQFALALKQPLIALSGTSGLQEFMPVDQPEKSRSVRSDLYCQPCEPSTCHLARGNQTAPCVEALTVARVKAAVMSMVPVQALD</sequence>
<dbReference type="PANTHER" id="PTHR30160">
    <property type="entry name" value="TETRAACYLDISACCHARIDE 4'-KINASE-RELATED"/>
    <property type="match status" value="1"/>
</dbReference>
<evidence type="ECO:0000256" key="4">
    <source>
        <dbReference type="ARBA" id="ARBA00044042"/>
    </source>
</evidence>
<keyword evidence="7" id="KW-1185">Reference proteome</keyword>
<comment type="similarity">
    <text evidence="3">Belongs to the glycosyltransferase 9 family.</text>
</comment>
<dbReference type="SUPFAM" id="SSF53756">
    <property type="entry name" value="UDP-Glycosyltransferase/glycogen phosphorylase"/>
    <property type="match status" value="1"/>
</dbReference>